<keyword evidence="2" id="KW-1185">Reference proteome</keyword>
<name>A0ABC8U4H9_9AQUA</name>
<evidence type="ECO:0000313" key="2">
    <source>
        <dbReference type="Proteomes" id="UP001642360"/>
    </source>
</evidence>
<evidence type="ECO:0000313" key="1">
    <source>
        <dbReference type="EMBL" id="CAK9176225.1"/>
    </source>
</evidence>
<protein>
    <submittedName>
        <fullName evidence="1">Uncharacterized protein</fullName>
    </submittedName>
</protein>
<reference evidence="1 2" key="1">
    <citation type="submission" date="2024-02" db="EMBL/GenBank/DDBJ databases">
        <authorList>
            <person name="Vignale AGUSTIN F."/>
            <person name="Sosa J E."/>
            <person name="Modenutti C."/>
        </authorList>
    </citation>
    <scope>NUCLEOTIDE SEQUENCE [LARGE SCALE GENOMIC DNA]</scope>
</reference>
<organism evidence="1 2">
    <name type="scientific">Ilex paraguariensis</name>
    <name type="common">yerba mate</name>
    <dbReference type="NCBI Taxonomy" id="185542"/>
    <lineage>
        <taxon>Eukaryota</taxon>
        <taxon>Viridiplantae</taxon>
        <taxon>Streptophyta</taxon>
        <taxon>Embryophyta</taxon>
        <taxon>Tracheophyta</taxon>
        <taxon>Spermatophyta</taxon>
        <taxon>Magnoliopsida</taxon>
        <taxon>eudicotyledons</taxon>
        <taxon>Gunneridae</taxon>
        <taxon>Pentapetalae</taxon>
        <taxon>asterids</taxon>
        <taxon>campanulids</taxon>
        <taxon>Aquifoliales</taxon>
        <taxon>Aquifoliaceae</taxon>
        <taxon>Ilex</taxon>
    </lineage>
</organism>
<proteinExistence type="predicted"/>
<dbReference type="EMBL" id="CAUOFW020006780">
    <property type="protein sequence ID" value="CAK9176225.1"/>
    <property type="molecule type" value="Genomic_DNA"/>
</dbReference>
<comment type="caution">
    <text evidence="1">The sequence shown here is derived from an EMBL/GenBank/DDBJ whole genome shotgun (WGS) entry which is preliminary data.</text>
</comment>
<dbReference type="AlphaFoldDB" id="A0ABC8U4H9"/>
<sequence>MMMHFPDPSKLKTKQIVFEGIFRARDSGTLEQLKELSSKRRVIEESINKGSFITDVIAREMSGGLTSQCEQVIFH</sequence>
<dbReference type="Proteomes" id="UP001642360">
    <property type="component" value="Unassembled WGS sequence"/>
</dbReference>
<gene>
    <name evidence="1" type="ORF">ILEXP_LOCUS46064</name>
</gene>
<accession>A0ABC8U4H9</accession>